<comment type="pathway">
    <text evidence="4">Cofactor biosynthesis; ubiquinone biosynthesis.</text>
</comment>
<comment type="subcellular location">
    <subcellularLocation>
        <location evidence="4">Cytoplasm</location>
    </subcellularLocation>
</comment>
<evidence type="ECO:0000313" key="5">
    <source>
        <dbReference type="EMBL" id="ODA33262.1"/>
    </source>
</evidence>
<dbReference type="InterPro" id="IPR028978">
    <property type="entry name" value="Chorismate_lyase_/UTRA_dom_sf"/>
</dbReference>
<organism evidence="5 6">
    <name type="scientific">Veronia pacifica</name>
    <dbReference type="NCBI Taxonomy" id="1080227"/>
    <lineage>
        <taxon>Bacteria</taxon>
        <taxon>Pseudomonadati</taxon>
        <taxon>Pseudomonadota</taxon>
        <taxon>Gammaproteobacteria</taxon>
        <taxon>Vibrionales</taxon>
        <taxon>Vibrionaceae</taxon>
        <taxon>Veronia</taxon>
    </lineage>
</organism>
<keyword evidence="4 5" id="KW-0670">Pyruvate</keyword>
<dbReference type="AlphaFoldDB" id="A0A1C3EJ47"/>
<proteinExistence type="inferred from homology"/>
<comment type="catalytic activity">
    <reaction evidence="4">
        <text>chorismate = 4-hydroxybenzoate + pyruvate</text>
        <dbReference type="Rhea" id="RHEA:16505"/>
        <dbReference type="ChEBI" id="CHEBI:15361"/>
        <dbReference type="ChEBI" id="CHEBI:17879"/>
        <dbReference type="ChEBI" id="CHEBI:29748"/>
        <dbReference type="EC" id="4.1.3.40"/>
    </reaction>
</comment>
<protein>
    <recommendedName>
        <fullName evidence="4">Probable chorismate pyruvate-lyase</fullName>
        <shortName evidence="4">CL</shortName>
        <shortName evidence="4">CPL</shortName>
        <ecNumber evidence="4">4.1.3.40</ecNumber>
    </recommendedName>
</protein>
<evidence type="ECO:0000256" key="3">
    <source>
        <dbReference type="ARBA" id="ARBA00023239"/>
    </source>
</evidence>
<sequence>MTEFKSLYLSALRTAQWDCPDWQGLEGTSKGAWLLEPGSMTERLKHFCRELEVRVISLEKYPADTLTETEKHLLNDEDCLVRDVVLIGDGIPWICARTLMPLSTLTDQEEDIAELGAVPLGQRVFTHETARRDALEVTTLDVADGRLHARRSRLWLNEKPMLVCEVFLPHSPVYFTEDVANGSH</sequence>
<gene>
    <name evidence="4" type="primary">ubiC</name>
    <name evidence="5" type="ORF">A8L45_10685</name>
</gene>
<evidence type="ECO:0000256" key="1">
    <source>
        <dbReference type="ARBA" id="ARBA00022490"/>
    </source>
</evidence>
<dbReference type="RefSeq" id="WP_068902060.1">
    <property type="nucleotide sequence ID" value="NZ_JBHUIF010000006.1"/>
</dbReference>
<feature type="binding site" evidence="4">
    <location>
        <position position="40"/>
    </location>
    <ligand>
        <name>substrate</name>
    </ligand>
</feature>
<keyword evidence="6" id="KW-1185">Reference proteome</keyword>
<keyword evidence="1 4" id="KW-0963">Cytoplasm</keyword>
<dbReference type="Proteomes" id="UP000094936">
    <property type="component" value="Unassembled WGS sequence"/>
</dbReference>
<dbReference type="SUPFAM" id="SSF64288">
    <property type="entry name" value="Chorismate lyase-like"/>
    <property type="match status" value="1"/>
</dbReference>
<dbReference type="InterPro" id="IPR007440">
    <property type="entry name" value="Chorismate--pyruvate_lyase"/>
</dbReference>
<dbReference type="UniPathway" id="UPA00232"/>
<comment type="similarity">
    <text evidence="4">Belongs to the UbiC family.</text>
</comment>
<dbReference type="EMBL" id="LYBM01000017">
    <property type="protein sequence ID" value="ODA33262.1"/>
    <property type="molecule type" value="Genomic_DNA"/>
</dbReference>
<reference evidence="5 6" key="1">
    <citation type="submission" date="2016-05" db="EMBL/GenBank/DDBJ databases">
        <title>Genomic Taxonomy of the Vibrionaceae.</title>
        <authorList>
            <person name="Gomez-Gil B."/>
            <person name="Enciso-Ibarra J."/>
        </authorList>
    </citation>
    <scope>NUCLEOTIDE SEQUENCE [LARGE SCALE GENOMIC DNA]</scope>
    <source>
        <strain evidence="5 6">CAIM 1920</strain>
    </source>
</reference>
<comment type="function">
    <text evidence="4">Removes the pyruvyl group from chorismate, with concomitant aromatization of the ring, to provide 4-hydroxybenzoate (4HB) for the ubiquinone pathway.</text>
</comment>
<feature type="binding site" evidence="4">
    <location>
        <position position="120"/>
    </location>
    <ligand>
        <name>substrate</name>
    </ligand>
</feature>
<dbReference type="HAMAP" id="MF_01632">
    <property type="entry name" value="UbiC"/>
    <property type="match status" value="1"/>
</dbReference>
<dbReference type="STRING" id="1080227.A8L45_10685"/>
<dbReference type="GO" id="GO:0042866">
    <property type="term" value="P:pyruvate biosynthetic process"/>
    <property type="evidence" value="ECO:0007669"/>
    <property type="project" value="UniProtKB-UniRule"/>
</dbReference>
<dbReference type="GO" id="GO:0005829">
    <property type="term" value="C:cytosol"/>
    <property type="evidence" value="ECO:0007669"/>
    <property type="project" value="TreeGrafter"/>
</dbReference>
<dbReference type="PANTHER" id="PTHR38683:SF1">
    <property type="entry name" value="CHORISMATE PYRUVATE-LYASE"/>
    <property type="match status" value="1"/>
</dbReference>
<dbReference type="GO" id="GO:0008813">
    <property type="term" value="F:chorismate lyase activity"/>
    <property type="evidence" value="ECO:0007669"/>
    <property type="project" value="UniProtKB-UniRule"/>
</dbReference>
<name>A0A1C3EJ47_9GAMM</name>
<dbReference type="OrthoDB" id="9789493at2"/>
<keyword evidence="3 4" id="KW-0456">Lyase</keyword>
<dbReference type="Gene3D" id="3.40.1410.10">
    <property type="entry name" value="Chorismate lyase-like"/>
    <property type="match status" value="1"/>
</dbReference>
<evidence type="ECO:0000256" key="2">
    <source>
        <dbReference type="ARBA" id="ARBA00022688"/>
    </source>
</evidence>
<feature type="binding site" evidence="4">
    <location>
        <position position="82"/>
    </location>
    <ligand>
        <name>substrate</name>
    </ligand>
</feature>
<feature type="binding site" evidence="4">
    <location>
        <position position="165"/>
    </location>
    <ligand>
        <name>substrate</name>
    </ligand>
</feature>
<evidence type="ECO:0000256" key="4">
    <source>
        <dbReference type="HAMAP-Rule" id="MF_01632"/>
    </source>
</evidence>
<dbReference type="GO" id="GO:0006744">
    <property type="term" value="P:ubiquinone biosynthetic process"/>
    <property type="evidence" value="ECO:0007669"/>
    <property type="project" value="UniProtKB-UniRule"/>
</dbReference>
<dbReference type="EC" id="4.1.3.40" evidence="4"/>
<keyword evidence="2 4" id="KW-0831">Ubiquinone biosynthesis</keyword>
<evidence type="ECO:0000313" key="6">
    <source>
        <dbReference type="Proteomes" id="UP000094936"/>
    </source>
</evidence>
<dbReference type="Pfam" id="PF04345">
    <property type="entry name" value="Chor_lyase"/>
    <property type="match status" value="1"/>
</dbReference>
<accession>A0A1C3EJ47</accession>
<dbReference type="PANTHER" id="PTHR38683">
    <property type="entry name" value="CHORISMATE PYRUVATE-LYASE"/>
    <property type="match status" value="1"/>
</dbReference>
<comment type="caution">
    <text evidence="5">The sequence shown here is derived from an EMBL/GenBank/DDBJ whole genome shotgun (WGS) entry which is preliminary data.</text>
</comment>